<organism evidence="2 3">
    <name type="scientific">Tsukamurella tyrosinosolvens</name>
    <dbReference type="NCBI Taxonomy" id="57704"/>
    <lineage>
        <taxon>Bacteria</taxon>
        <taxon>Bacillati</taxon>
        <taxon>Actinomycetota</taxon>
        <taxon>Actinomycetes</taxon>
        <taxon>Mycobacteriales</taxon>
        <taxon>Tsukamurellaceae</taxon>
        <taxon>Tsukamurella</taxon>
    </lineage>
</organism>
<dbReference type="Proteomes" id="UP000182241">
    <property type="component" value="Unassembled WGS sequence"/>
</dbReference>
<gene>
    <name evidence="2" type="ORF">SAMN04489793_2334</name>
</gene>
<dbReference type="EMBL" id="FNSA01000003">
    <property type="protein sequence ID" value="SEC45311.1"/>
    <property type="molecule type" value="Genomic_DNA"/>
</dbReference>
<feature type="domain" description="Rv3651-like N-terminal" evidence="1">
    <location>
        <begin position="2"/>
        <end position="86"/>
    </location>
</feature>
<evidence type="ECO:0000313" key="2">
    <source>
        <dbReference type="EMBL" id="SEC45311.1"/>
    </source>
</evidence>
<dbReference type="Pfam" id="PF18007">
    <property type="entry name" value="Rv3651-like_N"/>
    <property type="match status" value="1"/>
</dbReference>
<name>A0A1H4SN99_TSUTY</name>
<keyword evidence="3" id="KW-1185">Reference proteome</keyword>
<dbReference type="OrthoDB" id="4745618at2"/>
<reference evidence="3" key="1">
    <citation type="submission" date="2016-10" db="EMBL/GenBank/DDBJ databases">
        <authorList>
            <person name="Varghese N."/>
            <person name="Submissions S."/>
        </authorList>
    </citation>
    <scope>NUCLEOTIDE SEQUENCE [LARGE SCALE GENOMIC DNA]</scope>
    <source>
        <strain evidence="3">DSM 44234</strain>
    </source>
</reference>
<accession>A0A1H4SN99</accession>
<dbReference type="RefSeq" id="WP_068742088.1">
    <property type="nucleotide sequence ID" value="NZ_CBDRGN010000001.1"/>
</dbReference>
<dbReference type="STRING" id="57704.SAMN04489793_2334"/>
<dbReference type="InterPro" id="IPR041458">
    <property type="entry name" value="Rv3651-like_N"/>
</dbReference>
<proteinExistence type="predicted"/>
<dbReference type="AlphaFoldDB" id="A0A1H4SN99"/>
<sequence length="335" mass="36536">MWLLVESLSEVPTVVSEDDRARNFRPLGTYLRTGVRVAALKAVAVVQRSRRPVDVAITDGGVVRAAPVFGPSQRVHAVQLGIGESDLAMRPFAAAYEWIVGEPGKPLRSFWTDDFQRMYGLRQRRSIAAPFGLADVFQRVPGLAEVTKAMRGVYDPTPGDSFVNEFLARHDDGADHLIRSVRRVIATEGRIVIRGVDQDVTARLDPWEATYAAVDHDALRLSLDRSDRYAAMLDLRHGGVMTWIGSRLPEVPRAVASGLEPFLHPDDVDRVRADVTAGRPVATEVRLGLRNGWAPVAVQLDRMIGHGPTVVCLLIAAAAERRSGATDDGSVPVAG</sequence>
<evidence type="ECO:0000313" key="3">
    <source>
        <dbReference type="Proteomes" id="UP000182241"/>
    </source>
</evidence>
<protein>
    <recommendedName>
        <fullName evidence="1">Rv3651-like N-terminal domain-containing protein</fullName>
    </recommendedName>
</protein>
<evidence type="ECO:0000259" key="1">
    <source>
        <dbReference type="Pfam" id="PF18007"/>
    </source>
</evidence>